<dbReference type="InterPro" id="IPR011990">
    <property type="entry name" value="TPR-like_helical_dom_sf"/>
</dbReference>
<dbReference type="AlphaFoldDB" id="A0A5C5FS89"/>
<feature type="compositionally biased region" description="Acidic residues" evidence="1">
    <location>
        <begin position="47"/>
        <end position="57"/>
    </location>
</feature>
<accession>A0A5C5FS89</accession>
<evidence type="ECO:0000256" key="1">
    <source>
        <dbReference type="SAM" id="MobiDB-lite"/>
    </source>
</evidence>
<dbReference type="SUPFAM" id="SSF48452">
    <property type="entry name" value="TPR-like"/>
    <property type="match status" value="1"/>
</dbReference>
<dbReference type="SMART" id="SM00028">
    <property type="entry name" value="TPR"/>
    <property type="match status" value="2"/>
</dbReference>
<dbReference type="InterPro" id="IPR019734">
    <property type="entry name" value="TPR_rpt"/>
</dbReference>
<dbReference type="STRING" id="5288.A0A5C5FS89"/>
<keyword evidence="3" id="KW-1185">Reference proteome</keyword>
<evidence type="ECO:0000313" key="2">
    <source>
        <dbReference type="EMBL" id="TNY18824.1"/>
    </source>
</evidence>
<dbReference type="OrthoDB" id="1872379at2759"/>
<dbReference type="PANTHER" id="PTHR46014">
    <property type="entry name" value="TETRATRICOPEPTIDE REPEAT PROTEIN 1"/>
    <property type="match status" value="1"/>
</dbReference>
<proteinExistence type="predicted"/>
<feature type="compositionally biased region" description="Low complexity" evidence="1">
    <location>
        <begin position="18"/>
        <end position="33"/>
    </location>
</feature>
<dbReference type="Proteomes" id="UP000311382">
    <property type="component" value="Unassembled WGS sequence"/>
</dbReference>
<evidence type="ECO:0000313" key="3">
    <source>
        <dbReference type="Proteomes" id="UP000311382"/>
    </source>
</evidence>
<feature type="region of interest" description="Disordered" evidence="1">
    <location>
        <begin position="1"/>
        <end position="60"/>
    </location>
</feature>
<comment type="caution">
    <text evidence="2">The sequence shown here is derived from an EMBL/GenBank/DDBJ whole genome shotgun (WGS) entry which is preliminary data.</text>
</comment>
<dbReference type="Gene3D" id="1.25.40.10">
    <property type="entry name" value="Tetratricopeptide repeat domain"/>
    <property type="match status" value="1"/>
</dbReference>
<dbReference type="InterPro" id="IPR052769">
    <property type="entry name" value="TPR_domain_protein"/>
</dbReference>
<organism evidence="2 3">
    <name type="scientific">Rhodotorula diobovata</name>
    <dbReference type="NCBI Taxonomy" id="5288"/>
    <lineage>
        <taxon>Eukaryota</taxon>
        <taxon>Fungi</taxon>
        <taxon>Dikarya</taxon>
        <taxon>Basidiomycota</taxon>
        <taxon>Pucciniomycotina</taxon>
        <taxon>Microbotryomycetes</taxon>
        <taxon>Sporidiobolales</taxon>
        <taxon>Sporidiobolaceae</taxon>
        <taxon>Rhodotorula</taxon>
    </lineage>
</organism>
<name>A0A5C5FS89_9BASI</name>
<evidence type="ECO:0008006" key="4">
    <source>
        <dbReference type="Google" id="ProtNLM"/>
    </source>
</evidence>
<reference evidence="2 3" key="1">
    <citation type="submission" date="2019-03" db="EMBL/GenBank/DDBJ databases">
        <title>Rhodosporidium diobovatum UCD-FST 08-225 genome sequencing, assembly, and annotation.</title>
        <authorList>
            <person name="Fakankun I.U."/>
            <person name="Fristensky B."/>
            <person name="Levin D.B."/>
        </authorList>
    </citation>
    <scope>NUCLEOTIDE SEQUENCE [LARGE SCALE GENOMIC DNA]</scope>
    <source>
        <strain evidence="2 3">UCD-FST 08-225</strain>
    </source>
</reference>
<protein>
    <recommendedName>
        <fullName evidence="4">TPR-like protein</fullName>
    </recommendedName>
</protein>
<dbReference type="EMBL" id="SOZI01000120">
    <property type="protein sequence ID" value="TNY18824.1"/>
    <property type="molecule type" value="Genomic_DNA"/>
</dbReference>
<dbReference type="PANTHER" id="PTHR46014:SF1">
    <property type="entry name" value="TETRATRICOPEPTIDE REPEAT PROTEIN 1"/>
    <property type="match status" value="1"/>
</dbReference>
<sequence>MTTSPVSRFEELPDEELAPSTSLATDSTAASMAGGPSERPSAFTTDETSDDDDEGEDSWWTPSELRDLLEHAQELKQRGNAEFGQGRWEFALETYREGLRELPVRRRTASVKGKEKALPSQVGTDGEDGASYAKAGEVDEEAELEELSELRAILSANIAACLLKLERWKEAVSACDDALEDKADYAKAIHRRALANEAIGSWGSLSASLEDFNKLSTLSGNSSLLDKQIKLAQARLPKKIEVQQAKEKDEVVGKLKDLGNMVLGKFGLSTDNFKLQEQPGGGYDISFER</sequence>
<gene>
    <name evidence="2" type="ORF">DMC30DRAFT_418483</name>
</gene>